<dbReference type="EMBL" id="VFOQ01000002">
    <property type="protein sequence ID" value="TQL56830.1"/>
    <property type="molecule type" value="Genomic_DNA"/>
</dbReference>
<dbReference type="RefSeq" id="WP_141790200.1">
    <property type="nucleotide sequence ID" value="NZ_BAAAKX010000008.1"/>
</dbReference>
<keyword evidence="4" id="KW-1185">Reference proteome</keyword>
<accession>A0A542Z9D5</accession>
<keyword evidence="2" id="KW-0812">Transmembrane</keyword>
<feature type="transmembrane region" description="Helical" evidence="2">
    <location>
        <begin position="224"/>
        <end position="245"/>
    </location>
</feature>
<evidence type="ECO:0000256" key="2">
    <source>
        <dbReference type="SAM" id="Phobius"/>
    </source>
</evidence>
<feature type="region of interest" description="Disordered" evidence="1">
    <location>
        <begin position="452"/>
        <end position="474"/>
    </location>
</feature>
<feature type="transmembrane region" description="Helical" evidence="2">
    <location>
        <begin position="135"/>
        <end position="153"/>
    </location>
</feature>
<evidence type="ECO:0000313" key="4">
    <source>
        <dbReference type="Proteomes" id="UP000319514"/>
    </source>
</evidence>
<sequence>MARRWLLLPVLVTLVVGLLGIGVRATHGGQAAVDEPQYLLSALSLAEDGNLDISDELAARRWSAFHQAELPVQTQSLPGGRAVSPHDPLLPVLLAVPMGAFGWVGAKVAMVLMAAATAALLAWVAVRRFGVDQRVAGVAAAVAFASPPLGIYAQQVYPEVPAALATLVAVAAASAPVVRPRHLLALVLAVSTLPWLGLKYAAVAAALALGAYAVTRRRVPGRHLLWSALALAGSAAGYLLGHLALYGGVTPYATGDQFQATGQLSVIGVHPDYAGRSLRLTGLLVDRTFGLVPWQPALVVAVAAVAVVAVQGRLPERWLLLAPLGAGWATATWVALTMHGFWSPGRQVVVVLPLLMVVVLLALQRLPRAVAITVAALSLGGVVNLAALLAAGHAGRLTWVTDFWTVPTPVYQLLARVTPDYRSSHFMAGHLAWVVLLLASAAVAVRATRGATRHTPRVGDPAPALSPSPKGTHA</sequence>
<organism evidence="3 4">
    <name type="scientific">Oryzihumus leptocrescens</name>
    <dbReference type="NCBI Taxonomy" id="297536"/>
    <lineage>
        <taxon>Bacteria</taxon>
        <taxon>Bacillati</taxon>
        <taxon>Actinomycetota</taxon>
        <taxon>Actinomycetes</taxon>
        <taxon>Micrococcales</taxon>
        <taxon>Intrasporangiaceae</taxon>
        <taxon>Oryzihumus</taxon>
    </lineage>
</organism>
<feature type="transmembrane region" description="Helical" evidence="2">
    <location>
        <begin position="292"/>
        <end position="311"/>
    </location>
</feature>
<dbReference type="Proteomes" id="UP000319514">
    <property type="component" value="Unassembled WGS sequence"/>
</dbReference>
<feature type="transmembrane region" description="Helical" evidence="2">
    <location>
        <begin position="183"/>
        <end position="212"/>
    </location>
</feature>
<dbReference type="AlphaFoldDB" id="A0A542Z9D5"/>
<keyword evidence="2" id="KW-1133">Transmembrane helix</keyword>
<feature type="transmembrane region" description="Helical" evidence="2">
    <location>
        <begin position="344"/>
        <end position="363"/>
    </location>
</feature>
<proteinExistence type="predicted"/>
<evidence type="ECO:0000256" key="1">
    <source>
        <dbReference type="SAM" id="MobiDB-lite"/>
    </source>
</evidence>
<protein>
    <submittedName>
        <fullName evidence="3">Uncharacterized protein</fullName>
    </submittedName>
</protein>
<feature type="transmembrane region" description="Helical" evidence="2">
    <location>
        <begin position="370"/>
        <end position="391"/>
    </location>
</feature>
<comment type="caution">
    <text evidence="3">The sequence shown here is derived from an EMBL/GenBank/DDBJ whole genome shotgun (WGS) entry which is preliminary data.</text>
</comment>
<feature type="transmembrane region" description="Helical" evidence="2">
    <location>
        <begin position="100"/>
        <end position="123"/>
    </location>
</feature>
<feature type="transmembrane region" description="Helical" evidence="2">
    <location>
        <begin position="426"/>
        <end position="447"/>
    </location>
</feature>
<feature type="transmembrane region" description="Helical" evidence="2">
    <location>
        <begin position="318"/>
        <end position="338"/>
    </location>
</feature>
<reference evidence="3 4" key="1">
    <citation type="submission" date="2019-06" db="EMBL/GenBank/DDBJ databases">
        <title>Sequencing the genomes of 1000 actinobacteria strains.</title>
        <authorList>
            <person name="Klenk H.-P."/>
        </authorList>
    </citation>
    <scope>NUCLEOTIDE SEQUENCE [LARGE SCALE GENOMIC DNA]</scope>
    <source>
        <strain evidence="3 4">DSM 18082</strain>
    </source>
</reference>
<keyword evidence="2" id="KW-0472">Membrane</keyword>
<name>A0A542Z9D5_9MICO</name>
<evidence type="ECO:0000313" key="3">
    <source>
        <dbReference type="EMBL" id="TQL56830.1"/>
    </source>
</evidence>
<dbReference type="OrthoDB" id="3527213at2"/>
<gene>
    <name evidence="3" type="ORF">FB474_3591</name>
</gene>